<keyword evidence="3" id="KW-0804">Transcription</keyword>
<dbReference type="GO" id="GO:0003677">
    <property type="term" value="F:DNA binding"/>
    <property type="evidence" value="ECO:0007669"/>
    <property type="project" value="UniProtKB-KW"/>
</dbReference>
<evidence type="ECO:0000313" key="6">
    <source>
        <dbReference type="Proteomes" id="UP000273083"/>
    </source>
</evidence>
<gene>
    <name evidence="5" type="ORF">EDD66_10766</name>
</gene>
<dbReference type="InterPro" id="IPR051011">
    <property type="entry name" value="Metal_resp_trans_reg"/>
</dbReference>
<dbReference type="PROSITE" id="PS50987">
    <property type="entry name" value="HTH_ARSR_2"/>
    <property type="match status" value="1"/>
</dbReference>
<accession>A0A3N1XPX2</accession>
<dbReference type="PRINTS" id="PR00778">
    <property type="entry name" value="HTHARSR"/>
</dbReference>
<proteinExistence type="predicted"/>
<evidence type="ECO:0000256" key="2">
    <source>
        <dbReference type="ARBA" id="ARBA00023125"/>
    </source>
</evidence>
<dbReference type="RefSeq" id="WP_123609849.1">
    <property type="nucleotide sequence ID" value="NZ_RJVG01000007.1"/>
</dbReference>
<comment type="caution">
    <text evidence="5">The sequence shown here is derived from an EMBL/GenBank/DDBJ whole genome shotgun (WGS) entry which is preliminary data.</text>
</comment>
<evidence type="ECO:0000313" key="5">
    <source>
        <dbReference type="EMBL" id="ROR27152.1"/>
    </source>
</evidence>
<evidence type="ECO:0000259" key="4">
    <source>
        <dbReference type="PROSITE" id="PS50987"/>
    </source>
</evidence>
<dbReference type="OrthoDB" id="154717at2"/>
<protein>
    <submittedName>
        <fullName evidence="5">ArsR family transcriptional regulator</fullName>
    </submittedName>
</protein>
<dbReference type="InterPro" id="IPR001845">
    <property type="entry name" value="HTH_ArsR_DNA-bd_dom"/>
</dbReference>
<evidence type="ECO:0000256" key="3">
    <source>
        <dbReference type="ARBA" id="ARBA00023163"/>
    </source>
</evidence>
<dbReference type="EMBL" id="RJVG01000007">
    <property type="protein sequence ID" value="ROR27152.1"/>
    <property type="molecule type" value="Genomic_DNA"/>
</dbReference>
<dbReference type="InterPro" id="IPR036390">
    <property type="entry name" value="WH_DNA-bd_sf"/>
</dbReference>
<dbReference type="CDD" id="cd00090">
    <property type="entry name" value="HTH_ARSR"/>
    <property type="match status" value="1"/>
</dbReference>
<reference evidence="5 6" key="1">
    <citation type="submission" date="2018-11" db="EMBL/GenBank/DDBJ databases">
        <title>Genomic Encyclopedia of Type Strains, Phase IV (KMG-IV): sequencing the most valuable type-strain genomes for metagenomic binning, comparative biology and taxonomic classification.</title>
        <authorList>
            <person name="Goeker M."/>
        </authorList>
    </citation>
    <scope>NUCLEOTIDE SEQUENCE [LARGE SCALE GENOMIC DNA]</scope>
    <source>
        <strain evidence="5 6">DSM 26537</strain>
    </source>
</reference>
<dbReference type="InterPro" id="IPR036388">
    <property type="entry name" value="WH-like_DNA-bd_sf"/>
</dbReference>
<organism evidence="5 6">
    <name type="scientific">Mobilisporobacter senegalensis</name>
    <dbReference type="NCBI Taxonomy" id="1329262"/>
    <lineage>
        <taxon>Bacteria</taxon>
        <taxon>Bacillati</taxon>
        <taxon>Bacillota</taxon>
        <taxon>Clostridia</taxon>
        <taxon>Lachnospirales</taxon>
        <taxon>Lachnospiraceae</taxon>
        <taxon>Mobilisporobacter</taxon>
    </lineage>
</organism>
<dbReference type="GO" id="GO:0003700">
    <property type="term" value="F:DNA-binding transcription factor activity"/>
    <property type="evidence" value="ECO:0007669"/>
    <property type="project" value="InterPro"/>
</dbReference>
<dbReference type="SUPFAM" id="SSF46785">
    <property type="entry name" value="Winged helix' DNA-binding domain"/>
    <property type="match status" value="1"/>
</dbReference>
<keyword evidence="2" id="KW-0238">DNA-binding</keyword>
<dbReference type="PANTHER" id="PTHR43132:SF6">
    <property type="entry name" value="HTH-TYPE TRANSCRIPTIONAL REPRESSOR CZRA"/>
    <property type="match status" value="1"/>
</dbReference>
<dbReference type="SMART" id="SM00418">
    <property type="entry name" value="HTH_ARSR"/>
    <property type="match status" value="1"/>
</dbReference>
<name>A0A3N1XPX2_9FIRM</name>
<dbReference type="Pfam" id="PF19361">
    <property type="entry name" value="DUF5937"/>
    <property type="match status" value="1"/>
</dbReference>
<dbReference type="NCBIfam" id="NF033788">
    <property type="entry name" value="HTH_metalloreg"/>
    <property type="match status" value="1"/>
</dbReference>
<dbReference type="InterPro" id="IPR011991">
    <property type="entry name" value="ArsR-like_HTH"/>
</dbReference>
<keyword evidence="6" id="KW-1185">Reference proteome</keyword>
<evidence type="ECO:0000256" key="1">
    <source>
        <dbReference type="ARBA" id="ARBA00023015"/>
    </source>
</evidence>
<dbReference type="PANTHER" id="PTHR43132">
    <property type="entry name" value="ARSENICAL RESISTANCE OPERON REPRESSOR ARSR-RELATED"/>
    <property type="match status" value="1"/>
</dbReference>
<dbReference type="InterPro" id="IPR045981">
    <property type="entry name" value="DUF5937"/>
</dbReference>
<dbReference type="AlphaFoldDB" id="A0A3N1XPX2"/>
<dbReference type="Gene3D" id="1.10.10.10">
    <property type="entry name" value="Winged helix-like DNA-binding domain superfamily/Winged helix DNA-binding domain"/>
    <property type="match status" value="1"/>
</dbReference>
<dbReference type="Proteomes" id="UP000273083">
    <property type="component" value="Unassembled WGS sequence"/>
</dbReference>
<feature type="domain" description="HTH arsR-type" evidence="4">
    <location>
        <begin position="226"/>
        <end position="318"/>
    </location>
</feature>
<keyword evidence="1" id="KW-0805">Transcription regulation</keyword>
<dbReference type="Pfam" id="PF01022">
    <property type="entry name" value="HTH_5"/>
    <property type="match status" value="1"/>
</dbReference>
<sequence length="318" mass="37152">MNIGVYYQEDIKGEFMFSPLFEMLAALHVISAPDHHLDRLKWIETTAGTISTELIRDIQYVSSITNQWLIIMDFSEMNPYSDLNIKDAIAELQRLNLYRWNKIFRSYNKCINNSEKNLIINVMTEFYNKIFINEIKYLQPFLIRILKKELNECYKEGLLNRINKIHERIEVNGTEIILHKNKEYHFDATKLNKIVITASTFMSPHLLMSEEKGILGLTKLVVIEEKKGVVPSDLVLIFKALGDETRLKILHEMRKGPVSTQSLALALKITEAGISKHLKLLFTAGLVEKYRHGNYIHYIICKDAIDYIPYNLYEYIMR</sequence>